<dbReference type="eggNOG" id="ENOG50337WH">
    <property type="taxonomic scope" value="Bacteria"/>
</dbReference>
<dbReference type="HOGENOM" id="CLU_141662_0_0_10"/>
<feature type="chain" id="PRO_5001718179" evidence="1">
    <location>
        <begin position="22"/>
        <end position="149"/>
    </location>
</feature>
<feature type="signal peptide" evidence="1">
    <location>
        <begin position="1"/>
        <end position="21"/>
    </location>
</feature>
<gene>
    <name evidence="2" type="ORF">BD94_2450</name>
</gene>
<reference evidence="2" key="1">
    <citation type="journal article" date="2013" name="Lancet">
        <title>First case of E anophelis outbreak in an intensive-care unit.</title>
        <authorList>
            <person name="Teo J."/>
            <person name="Tan S.Y."/>
            <person name="Tay M."/>
            <person name="Ding Y."/>
            <person name="Kjelleberg S."/>
            <person name="Givskov M."/>
            <person name="Lin R.T."/>
            <person name="Yang L."/>
        </authorList>
    </citation>
    <scope>NUCLEOTIDE SEQUENCE [LARGE SCALE GENOMIC DNA]</scope>
    <source>
        <strain evidence="2">NUHP1</strain>
    </source>
</reference>
<accession>A0A077ELA5</accession>
<dbReference type="RefSeq" id="WP_009088031.1">
    <property type="nucleotide sequence ID" value="NZ_CP007547.1"/>
</dbReference>
<dbReference type="KEGG" id="eao:BD94_2450"/>
<dbReference type="STRING" id="1338011.BD94_2450"/>
<dbReference type="EMBL" id="CP007547">
    <property type="protein sequence ID" value="AIL46225.1"/>
    <property type="molecule type" value="Genomic_DNA"/>
</dbReference>
<dbReference type="Proteomes" id="UP000028933">
    <property type="component" value="Chromosome"/>
</dbReference>
<evidence type="ECO:0000313" key="3">
    <source>
        <dbReference type="Proteomes" id="UP000028933"/>
    </source>
</evidence>
<evidence type="ECO:0000313" key="2">
    <source>
        <dbReference type="EMBL" id="AIL46225.1"/>
    </source>
</evidence>
<dbReference type="AlphaFoldDB" id="A0A077ELA5"/>
<dbReference type="GeneID" id="56683518"/>
<organism evidence="2 3">
    <name type="scientific">Elizabethkingia anophelis NUHP1</name>
    <dbReference type="NCBI Taxonomy" id="1338011"/>
    <lineage>
        <taxon>Bacteria</taxon>
        <taxon>Pseudomonadati</taxon>
        <taxon>Bacteroidota</taxon>
        <taxon>Flavobacteriia</taxon>
        <taxon>Flavobacteriales</taxon>
        <taxon>Weeksellaceae</taxon>
        <taxon>Elizabethkingia</taxon>
    </lineage>
</organism>
<keyword evidence="1" id="KW-0732">Signal</keyword>
<proteinExistence type="predicted"/>
<name>A0A077ELA5_9FLAO</name>
<reference evidence="2" key="2">
    <citation type="journal article" date="2015" name="Genome Biol. Evol.">
        <title>Complete Genome Sequence and Transcriptomic Analysis of the Novel Pathogen Elizabethkingia anophelis in Response to Oxidative Stress.</title>
        <authorList>
            <person name="Li Y."/>
            <person name="Liu Y."/>
            <person name="Chew S.C."/>
            <person name="Tay M."/>
            <person name="Salido M.M."/>
            <person name="Teo J."/>
            <person name="Lauro F.M."/>
            <person name="Givskov M."/>
            <person name="Yang L."/>
        </authorList>
    </citation>
    <scope>NUCLEOTIDE SEQUENCE</scope>
    <source>
        <strain evidence="2">NUHP1</strain>
    </source>
</reference>
<evidence type="ECO:0000256" key="1">
    <source>
        <dbReference type="SAM" id="SignalP"/>
    </source>
</evidence>
<sequence>MKKTFFLSIVLTILGGSAAQAQNLFDKIDNVVDQANRAANSTEKAAKTGGGILSMFNKKNKTKAVGNQTNILISGGNLIYVKKLNTLIQGINGVTDSQMKFNAEQSTITVTYNGTTDDLLSKIQAKSKDIIKDENILEIDQGILNIKLK</sequence>
<protein>
    <submittedName>
        <fullName evidence="2">Uncharacterized protein</fullName>
    </submittedName>
</protein>